<dbReference type="NCBIfam" id="TIGR04336">
    <property type="entry name" value="AmmeMemoSam_B"/>
    <property type="match status" value="1"/>
</dbReference>
<evidence type="ECO:0000256" key="2">
    <source>
        <dbReference type="HAMAP-Rule" id="MF_00055"/>
    </source>
</evidence>
<gene>
    <name evidence="3" type="primary">amrB</name>
    <name evidence="3" type="ORF">E4634_06320</name>
</gene>
<evidence type="ECO:0000313" key="4">
    <source>
        <dbReference type="Proteomes" id="UP000298050"/>
    </source>
</evidence>
<dbReference type="InterPro" id="IPR002737">
    <property type="entry name" value="MEMO1_fam"/>
</dbReference>
<reference evidence="3 4" key="1">
    <citation type="submission" date="2019-04" db="EMBL/GenBank/DDBJ databases">
        <title>Taxonomy of novel Haliea sp. from mangrove soil of West Coast of India.</title>
        <authorList>
            <person name="Verma A."/>
            <person name="Kumar P."/>
            <person name="Krishnamurthi S."/>
        </authorList>
    </citation>
    <scope>NUCLEOTIDE SEQUENCE [LARGE SCALE GENOMIC DNA]</scope>
    <source>
        <strain evidence="3 4">SAOS-164</strain>
    </source>
</reference>
<dbReference type="EMBL" id="SRLE01000005">
    <property type="protein sequence ID" value="TGD74810.1"/>
    <property type="molecule type" value="Genomic_DNA"/>
</dbReference>
<comment type="similarity">
    <text evidence="1 2">Belongs to the MEMO1 family.</text>
</comment>
<dbReference type="RefSeq" id="WP_135441925.1">
    <property type="nucleotide sequence ID" value="NZ_SRLE01000005.1"/>
</dbReference>
<name>A0A4Z0M5W7_9GAMM</name>
<dbReference type="AlphaFoldDB" id="A0A4Z0M5W7"/>
<dbReference type="CDD" id="cd07361">
    <property type="entry name" value="MEMO_like"/>
    <property type="match status" value="1"/>
</dbReference>
<dbReference type="Gene3D" id="3.40.830.10">
    <property type="entry name" value="LigB-like"/>
    <property type="match status" value="1"/>
</dbReference>
<proteinExistence type="inferred from homology"/>
<sequence length="260" mass="27808">MPTRPAAVAGSFYQDNAAVLREYIAHMLKVAASGEHSSPKALIVPHAGHIYSGPLAARAYRLLLPVAERIRRVVVLGPAHRAYVRGIAAPSTTAFRTPLGEVPLDEQGIELALGQPQVTVSDEAHALEHCIEVQLPFLQVALPQFALVPLLVGECAPQRVGAVIDALWGGDETLIVISSDLSHFEDYDSARHHDLESCRKILAGETNLDGKDACGAGPINGLLCSEHGSRLAREWLGYCNSGDTAGDRNRVVGYGAFSLH</sequence>
<comment type="caution">
    <text evidence="3">The sequence shown here is derived from an EMBL/GenBank/DDBJ whole genome shotgun (WGS) entry which is preliminary data.</text>
</comment>
<keyword evidence="4" id="KW-1185">Reference proteome</keyword>
<evidence type="ECO:0000313" key="3">
    <source>
        <dbReference type="EMBL" id="TGD74810.1"/>
    </source>
</evidence>
<dbReference type="PANTHER" id="PTHR11060">
    <property type="entry name" value="PROTEIN MEMO1"/>
    <property type="match status" value="1"/>
</dbReference>
<accession>A0A4Z0M5W7</accession>
<dbReference type="OrthoDB" id="9782820at2"/>
<dbReference type="HAMAP" id="MF_00055">
    <property type="entry name" value="MEMO1"/>
    <property type="match status" value="1"/>
</dbReference>
<dbReference type="Pfam" id="PF01875">
    <property type="entry name" value="Memo"/>
    <property type="match status" value="1"/>
</dbReference>
<protein>
    <recommendedName>
        <fullName evidence="2">MEMO1 family protein E4634_06320</fullName>
    </recommendedName>
</protein>
<dbReference type="Proteomes" id="UP000298050">
    <property type="component" value="Unassembled WGS sequence"/>
</dbReference>
<evidence type="ECO:0000256" key="1">
    <source>
        <dbReference type="ARBA" id="ARBA00006315"/>
    </source>
</evidence>
<organism evidence="3 4">
    <name type="scientific">Mangrovimicrobium sediminis</name>
    <dbReference type="NCBI Taxonomy" id="2562682"/>
    <lineage>
        <taxon>Bacteria</taxon>
        <taxon>Pseudomonadati</taxon>
        <taxon>Pseudomonadota</taxon>
        <taxon>Gammaproteobacteria</taxon>
        <taxon>Cellvibrionales</taxon>
        <taxon>Halieaceae</taxon>
        <taxon>Mangrovimicrobium</taxon>
    </lineage>
</organism>
<dbReference type="PANTHER" id="PTHR11060:SF0">
    <property type="entry name" value="PROTEIN MEMO1"/>
    <property type="match status" value="1"/>
</dbReference>